<name>A0A1G2MBX3_9BACT</name>
<reference evidence="1 2" key="1">
    <citation type="journal article" date="2016" name="Nat. Commun.">
        <title>Thousands of microbial genomes shed light on interconnected biogeochemical processes in an aquifer system.</title>
        <authorList>
            <person name="Anantharaman K."/>
            <person name="Brown C.T."/>
            <person name="Hug L.A."/>
            <person name="Sharon I."/>
            <person name="Castelle C.J."/>
            <person name="Probst A.J."/>
            <person name="Thomas B.C."/>
            <person name="Singh A."/>
            <person name="Wilkins M.J."/>
            <person name="Karaoz U."/>
            <person name="Brodie E.L."/>
            <person name="Williams K.H."/>
            <person name="Hubbard S.S."/>
            <person name="Banfield J.F."/>
        </authorList>
    </citation>
    <scope>NUCLEOTIDE SEQUENCE [LARGE SCALE GENOMIC DNA]</scope>
</reference>
<accession>A0A1G2MBX3</accession>
<gene>
    <name evidence="1" type="ORF">A2849_00270</name>
</gene>
<comment type="caution">
    <text evidence="1">The sequence shown here is derived from an EMBL/GenBank/DDBJ whole genome shotgun (WGS) entry which is preliminary data.</text>
</comment>
<proteinExistence type="predicted"/>
<organism evidence="1 2">
    <name type="scientific">Candidatus Taylorbacteria bacterium RIFCSPHIGHO2_01_FULL_51_15</name>
    <dbReference type="NCBI Taxonomy" id="1802304"/>
    <lineage>
        <taxon>Bacteria</taxon>
        <taxon>Candidatus Tayloriibacteriota</taxon>
    </lineage>
</organism>
<sequence>MIARTPAFLMANLGSDISQLFSHLERGESELAASAARRARGIMAELLRHKELQGRTGEIEVLQHIVSDALLEKPLLRVTKGELDAYFMPFSMRVLGEGI</sequence>
<dbReference type="EMBL" id="MHRI01000009">
    <property type="protein sequence ID" value="OHA21406.1"/>
    <property type="molecule type" value="Genomic_DNA"/>
</dbReference>
<evidence type="ECO:0000313" key="1">
    <source>
        <dbReference type="EMBL" id="OHA21406.1"/>
    </source>
</evidence>
<dbReference type="Proteomes" id="UP000178121">
    <property type="component" value="Unassembled WGS sequence"/>
</dbReference>
<protein>
    <submittedName>
        <fullName evidence="1">Uncharacterized protein</fullName>
    </submittedName>
</protein>
<dbReference type="AlphaFoldDB" id="A0A1G2MBX3"/>
<evidence type="ECO:0000313" key="2">
    <source>
        <dbReference type="Proteomes" id="UP000178121"/>
    </source>
</evidence>